<dbReference type="Gene3D" id="1.20.120.910">
    <property type="entry name" value="DksA, coiled-coil domain"/>
    <property type="match status" value="1"/>
</dbReference>
<dbReference type="InterPro" id="IPR037187">
    <property type="entry name" value="DnaK_N"/>
</dbReference>
<dbReference type="InterPro" id="IPR020458">
    <property type="entry name" value="Znf_DskA_TraR_CS"/>
</dbReference>
<dbReference type="EMBL" id="FQUY01000001">
    <property type="protein sequence ID" value="SHE35463.1"/>
    <property type="molecule type" value="Genomic_DNA"/>
</dbReference>
<dbReference type="InterPro" id="IPR014240">
    <property type="entry name" value="YteA"/>
</dbReference>
<dbReference type="Pfam" id="PF01258">
    <property type="entry name" value="zf-dskA_traR"/>
    <property type="match status" value="1"/>
</dbReference>
<dbReference type="PANTHER" id="PTHR33823:SF4">
    <property type="entry name" value="GENERAL STRESS PROTEIN 16O"/>
    <property type="match status" value="1"/>
</dbReference>
<organism evidence="6 7">
    <name type="scientific">Desulforamulus putei DSM 12395</name>
    <dbReference type="NCBI Taxonomy" id="1121429"/>
    <lineage>
        <taxon>Bacteria</taxon>
        <taxon>Bacillati</taxon>
        <taxon>Bacillota</taxon>
        <taxon>Clostridia</taxon>
        <taxon>Eubacteriales</taxon>
        <taxon>Peptococcaceae</taxon>
        <taxon>Desulforamulus</taxon>
    </lineage>
</organism>
<evidence type="ECO:0000259" key="5">
    <source>
        <dbReference type="Pfam" id="PF01258"/>
    </source>
</evidence>
<accession>A0A1M4ST93</accession>
<dbReference type="STRING" id="1121429.SAMN02745133_00231"/>
<evidence type="ECO:0000256" key="4">
    <source>
        <dbReference type="PROSITE-ProRule" id="PRU00510"/>
    </source>
</evidence>
<name>A0A1M4ST93_9FIRM</name>
<keyword evidence="1" id="KW-0479">Metal-binding</keyword>
<dbReference type="NCBIfam" id="TIGR02890">
    <property type="entry name" value="bacill_yteA"/>
    <property type="match status" value="1"/>
</dbReference>
<evidence type="ECO:0000256" key="1">
    <source>
        <dbReference type="ARBA" id="ARBA00022723"/>
    </source>
</evidence>
<dbReference type="SUPFAM" id="SSF57716">
    <property type="entry name" value="Glucocorticoid receptor-like (DNA-binding domain)"/>
    <property type="match status" value="1"/>
</dbReference>
<dbReference type="RefSeq" id="WP_073234384.1">
    <property type="nucleotide sequence ID" value="NZ_FQUY01000001.1"/>
</dbReference>
<dbReference type="OrthoDB" id="9811543at2"/>
<protein>
    <submittedName>
        <fullName evidence="6">Transcriptional regulator, TraR/DksA family</fullName>
    </submittedName>
</protein>
<dbReference type="InterPro" id="IPR000962">
    <property type="entry name" value="Znf_DskA_TraR"/>
</dbReference>
<keyword evidence="7" id="KW-1185">Reference proteome</keyword>
<gene>
    <name evidence="6" type="ORF">SAMN02745133_00231</name>
</gene>
<dbReference type="PROSITE" id="PS01102">
    <property type="entry name" value="ZF_DKSA_1"/>
    <property type="match status" value="1"/>
</dbReference>
<dbReference type="Proteomes" id="UP000184148">
    <property type="component" value="Unassembled WGS sequence"/>
</dbReference>
<keyword evidence="2" id="KW-0863">Zinc-finger</keyword>
<evidence type="ECO:0000313" key="6">
    <source>
        <dbReference type="EMBL" id="SHE35463.1"/>
    </source>
</evidence>
<reference evidence="7" key="1">
    <citation type="submission" date="2016-11" db="EMBL/GenBank/DDBJ databases">
        <authorList>
            <person name="Varghese N."/>
            <person name="Submissions S."/>
        </authorList>
    </citation>
    <scope>NUCLEOTIDE SEQUENCE [LARGE SCALE GENOMIC DNA]</scope>
    <source>
        <strain evidence="7">DSM 12395</strain>
    </source>
</reference>
<keyword evidence="3" id="KW-0862">Zinc</keyword>
<evidence type="ECO:0000256" key="3">
    <source>
        <dbReference type="ARBA" id="ARBA00022833"/>
    </source>
</evidence>
<evidence type="ECO:0000256" key="2">
    <source>
        <dbReference type="ARBA" id="ARBA00022771"/>
    </source>
</evidence>
<dbReference type="PROSITE" id="PS51128">
    <property type="entry name" value="ZF_DKSA_2"/>
    <property type="match status" value="1"/>
</dbReference>
<dbReference type="GO" id="GO:0008270">
    <property type="term" value="F:zinc ion binding"/>
    <property type="evidence" value="ECO:0007669"/>
    <property type="project" value="UniProtKB-KW"/>
</dbReference>
<proteinExistence type="predicted"/>
<sequence>MLTQQQTEEFKQRLLNMREHMLNRIDNYNNDNNDERGGGLGLSMDESIEELSSYDNHPGDIGTEVFERSKDLALKGDAMLTVRAIDDALAKMEAGRYGVCEVCGKEIPVERLDAVPYTTQCIHCKSRDEHLPKSHERTAEEDVLEDPFSRSWKDNEDYNGFDGEDAWETVARWNEHADRAQAGSYYGDEEMITEEHLETFEDPDSIPYEIGDDGVIYESFRGFDDESAPFEKIATGYQHGEFEKNNF</sequence>
<feature type="zinc finger region" description="dksA C4-type" evidence="4">
    <location>
        <begin position="100"/>
        <end position="124"/>
    </location>
</feature>
<feature type="domain" description="Zinc finger DksA/TraR C4-type" evidence="5">
    <location>
        <begin position="95"/>
        <end position="130"/>
    </location>
</feature>
<dbReference type="PANTHER" id="PTHR33823">
    <property type="entry name" value="RNA POLYMERASE-BINDING TRANSCRIPTION FACTOR DKSA-RELATED"/>
    <property type="match status" value="1"/>
</dbReference>
<dbReference type="AlphaFoldDB" id="A0A1M4ST93"/>
<dbReference type="SUPFAM" id="SSF109635">
    <property type="entry name" value="DnaK suppressor protein DksA, alpha-hairpin domain"/>
    <property type="match status" value="1"/>
</dbReference>
<evidence type="ECO:0000313" key="7">
    <source>
        <dbReference type="Proteomes" id="UP000184148"/>
    </source>
</evidence>